<reference evidence="3" key="1">
    <citation type="journal article" date="2017" name="Genome Biol.">
        <title>Comparative genomics reveals high biological diversity and specific adaptations in the industrially and medically important fungal genus Aspergillus.</title>
        <authorList>
            <person name="de Vries R.P."/>
            <person name="Riley R."/>
            <person name="Wiebenga A."/>
            <person name="Aguilar-Osorio G."/>
            <person name="Amillis S."/>
            <person name="Uchima C.A."/>
            <person name="Anderluh G."/>
            <person name="Asadollahi M."/>
            <person name="Askin M."/>
            <person name="Barry K."/>
            <person name="Battaglia E."/>
            <person name="Bayram O."/>
            <person name="Benocci T."/>
            <person name="Braus-Stromeyer S.A."/>
            <person name="Caldana C."/>
            <person name="Canovas D."/>
            <person name="Cerqueira G.C."/>
            <person name="Chen F."/>
            <person name="Chen W."/>
            <person name="Choi C."/>
            <person name="Clum A."/>
            <person name="Dos Santos R.A."/>
            <person name="Damasio A.R."/>
            <person name="Diallinas G."/>
            <person name="Emri T."/>
            <person name="Fekete E."/>
            <person name="Flipphi M."/>
            <person name="Freyberg S."/>
            <person name="Gallo A."/>
            <person name="Gournas C."/>
            <person name="Habgood R."/>
            <person name="Hainaut M."/>
            <person name="Harispe M.L."/>
            <person name="Henrissat B."/>
            <person name="Hilden K.S."/>
            <person name="Hope R."/>
            <person name="Hossain A."/>
            <person name="Karabika E."/>
            <person name="Karaffa L."/>
            <person name="Karanyi Z."/>
            <person name="Krasevec N."/>
            <person name="Kuo A."/>
            <person name="Kusch H."/>
            <person name="LaButti K."/>
            <person name="Lagendijk E.L."/>
            <person name="Lapidus A."/>
            <person name="Levasseur A."/>
            <person name="Lindquist E."/>
            <person name="Lipzen A."/>
            <person name="Logrieco A.F."/>
            <person name="MacCabe A."/>
            <person name="Maekelae M.R."/>
            <person name="Malavazi I."/>
            <person name="Melin P."/>
            <person name="Meyer V."/>
            <person name="Mielnichuk N."/>
            <person name="Miskei M."/>
            <person name="Molnar A.P."/>
            <person name="Mule G."/>
            <person name="Ngan C.Y."/>
            <person name="Orejas M."/>
            <person name="Orosz E."/>
            <person name="Ouedraogo J.P."/>
            <person name="Overkamp K.M."/>
            <person name="Park H.-S."/>
            <person name="Perrone G."/>
            <person name="Piumi F."/>
            <person name="Punt P.J."/>
            <person name="Ram A.F."/>
            <person name="Ramon A."/>
            <person name="Rauscher S."/>
            <person name="Record E."/>
            <person name="Riano-Pachon D.M."/>
            <person name="Robert V."/>
            <person name="Roehrig J."/>
            <person name="Ruller R."/>
            <person name="Salamov A."/>
            <person name="Salih N.S."/>
            <person name="Samson R.A."/>
            <person name="Sandor E."/>
            <person name="Sanguinetti M."/>
            <person name="Schuetze T."/>
            <person name="Sepcic K."/>
            <person name="Shelest E."/>
            <person name="Sherlock G."/>
            <person name="Sophianopoulou V."/>
            <person name="Squina F.M."/>
            <person name="Sun H."/>
            <person name="Susca A."/>
            <person name="Todd R.B."/>
            <person name="Tsang A."/>
            <person name="Unkles S.E."/>
            <person name="van de Wiele N."/>
            <person name="van Rossen-Uffink D."/>
            <person name="Oliveira J.V."/>
            <person name="Vesth T.C."/>
            <person name="Visser J."/>
            <person name="Yu J.-H."/>
            <person name="Zhou M."/>
            <person name="Andersen M.R."/>
            <person name="Archer D.B."/>
            <person name="Baker S.E."/>
            <person name="Benoit I."/>
            <person name="Brakhage A.A."/>
            <person name="Braus G.H."/>
            <person name="Fischer R."/>
            <person name="Frisvad J.C."/>
            <person name="Goldman G.H."/>
            <person name="Houbraken J."/>
            <person name="Oakley B."/>
            <person name="Pocsi I."/>
            <person name="Scazzocchio C."/>
            <person name="Seiboth B."/>
            <person name="vanKuyk P.A."/>
            <person name="Wortman J."/>
            <person name="Dyer P.S."/>
            <person name="Grigoriev I.V."/>
        </authorList>
    </citation>
    <scope>NUCLEOTIDE SEQUENCE [LARGE SCALE GENOMIC DNA]</scope>
    <source>
        <strain evidence="3">ATCC 16872 / CBS 172.66 / WB 5094</strain>
    </source>
</reference>
<name>A0A1L9WI12_ASPA1</name>
<keyword evidence="1" id="KW-0732">Signal</keyword>
<evidence type="ECO:0000313" key="3">
    <source>
        <dbReference type="Proteomes" id="UP000184546"/>
    </source>
</evidence>
<evidence type="ECO:0000313" key="2">
    <source>
        <dbReference type="EMBL" id="OJJ95757.1"/>
    </source>
</evidence>
<feature type="signal peptide" evidence="1">
    <location>
        <begin position="1"/>
        <end position="19"/>
    </location>
</feature>
<dbReference type="Proteomes" id="UP000184546">
    <property type="component" value="Unassembled WGS sequence"/>
</dbReference>
<dbReference type="EMBL" id="KV878988">
    <property type="protein sequence ID" value="OJJ95757.1"/>
    <property type="molecule type" value="Genomic_DNA"/>
</dbReference>
<dbReference type="RefSeq" id="XP_020052097.1">
    <property type="nucleotide sequence ID" value="XM_020203981.1"/>
</dbReference>
<dbReference type="AlphaFoldDB" id="A0A1L9WI12"/>
<gene>
    <name evidence="2" type="ORF">ASPACDRAFT_64234</name>
</gene>
<sequence>MYVLKLAGIILLAASRATAWEVQGWTGVKCGGSEIYAEATTGTQACENFDTTQELHSVMFTYAKKNVVPHLFYEKDCKGTVYEPKSGYCWYESADYIKSYKIVAAS</sequence>
<keyword evidence="3" id="KW-1185">Reference proteome</keyword>
<dbReference type="OrthoDB" id="4392814at2759"/>
<accession>A0A1L9WI12</accession>
<feature type="chain" id="PRO_5009888000" evidence="1">
    <location>
        <begin position="20"/>
        <end position="106"/>
    </location>
</feature>
<dbReference type="VEuPathDB" id="FungiDB:ASPACDRAFT_64234"/>
<dbReference type="GeneID" id="30977795"/>
<protein>
    <submittedName>
        <fullName evidence="2">Uncharacterized protein</fullName>
    </submittedName>
</protein>
<evidence type="ECO:0000256" key="1">
    <source>
        <dbReference type="SAM" id="SignalP"/>
    </source>
</evidence>
<organism evidence="2 3">
    <name type="scientific">Aspergillus aculeatus (strain ATCC 16872 / CBS 172.66 / WB 5094)</name>
    <dbReference type="NCBI Taxonomy" id="690307"/>
    <lineage>
        <taxon>Eukaryota</taxon>
        <taxon>Fungi</taxon>
        <taxon>Dikarya</taxon>
        <taxon>Ascomycota</taxon>
        <taxon>Pezizomycotina</taxon>
        <taxon>Eurotiomycetes</taxon>
        <taxon>Eurotiomycetidae</taxon>
        <taxon>Eurotiales</taxon>
        <taxon>Aspergillaceae</taxon>
        <taxon>Aspergillus</taxon>
        <taxon>Aspergillus subgen. Circumdati</taxon>
    </lineage>
</organism>
<dbReference type="OMA" id="GAQACEN"/>
<proteinExistence type="predicted"/>